<evidence type="ECO:0000313" key="2">
    <source>
        <dbReference type="EMBL" id="CAS00494.1"/>
    </source>
</evidence>
<protein>
    <submittedName>
        <fullName evidence="2">Protein CBG25964</fullName>
    </submittedName>
</protein>
<name>B6IKR4_CAEBR</name>
<gene>
    <name evidence="2" type="ORF">CBG25964</name>
    <name evidence="2" type="ORF">CBG_25964</name>
</gene>
<evidence type="ECO:0000256" key="1">
    <source>
        <dbReference type="SAM" id="MobiDB-lite"/>
    </source>
</evidence>
<accession>B6IKR4</accession>
<reference evidence="2 3" key="1">
    <citation type="journal article" date="2003" name="PLoS Biol.">
        <title>The genome sequence of Caenorhabditis briggsae: a platform for comparative genomics.</title>
        <authorList>
            <person name="Stein L.D."/>
            <person name="Bao Z."/>
            <person name="Blasiar D."/>
            <person name="Blumenthal T."/>
            <person name="Brent M.R."/>
            <person name="Chen N."/>
            <person name="Chinwalla A."/>
            <person name="Clarke L."/>
            <person name="Clee C."/>
            <person name="Coghlan A."/>
            <person name="Coulson A."/>
            <person name="D'Eustachio P."/>
            <person name="Fitch D.H."/>
            <person name="Fulton L.A."/>
            <person name="Fulton R.E."/>
            <person name="Griffiths-Jones S."/>
            <person name="Harris T.W."/>
            <person name="Hillier L.W."/>
            <person name="Kamath R."/>
            <person name="Kuwabara P.E."/>
            <person name="Mardis E.R."/>
            <person name="Marra M.A."/>
            <person name="Miner T.L."/>
            <person name="Minx P."/>
            <person name="Mullikin J.C."/>
            <person name="Plumb R.W."/>
            <person name="Rogers J."/>
            <person name="Schein J.E."/>
            <person name="Sohrmann M."/>
            <person name="Spieth J."/>
            <person name="Stajich J.E."/>
            <person name="Wei C."/>
            <person name="Willey D."/>
            <person name="Wilson R.K."/>
            <person name="Durbin R."/>
            <person name="Waterston R.H."/>
        </authorList>
    </citation>
    <scope>NUCLEOTIDE SEQUENCE [LARGE SCALE GENOMIC DNA]</scope>
    <source>
        <strain evidence="2 3">AF16</strain>
    </source>
</reference>
<dbReference type="EMBL" id="HE600963">
    <property type="protein sequence ID" value="CAS00494.1"/>
    <property type="molecule type" value="Genomic_DNA"/>
</dbReference>
<dbReference type="GeneID" id="68917446"/>
<evidence type="ECO:0000313" key="3">
    <source>
        <dbReference type="Proteomes" id="UP000008549"/>
    </source>
</evidence>
<dbReference type="CTD" id="68917446"/>
<dbReference type="RefSeq" id="XP_045100053.1">
    <property type="nucleotide sequence ID" value="XM_045243961.1"/>
</dbReference>
<dbReference type="Proteomes" id="UP000008549">
    <property type="component" value="Unassembled WGS sequence"/>
</dbReference>
<feature type="region of interest" description="Disordered" evidence="1">
    <location>
        <begin position="1"/>
        <end position="22"/>
    </location>
</feature>
<reference evidence="2 3" key="2">
    <citation type="journal article" date="2011" name="PLoS Genet.">
        <title>Caenorhabditis briggsae recombinant inbred line genotypes reveal inter-strain incompatibility and the evolution of recombination.</title>
        <authorList>
            <person name="Ross J.A."/>
            <person name="Koboldt D.C."/>
            <person name="Staisch J.E."/>
            <person name="Chamberlin H.M."/>
            <person name="Gupta B.P."/>
            <person name="Miller R.D."/>
            <person name="Baird S.E."/>
            <person name="Haag E.S."/>
        </authorList>
    </citation>
    <scope>NUCLEOTIDE SEQUENCE [LARGE SCALE GENOMIC DNA]</scope>
    <source>
        <strain evidence="2 3">AF16</strain>
    </source>
</reference>
<dbReference type="KEGG" id="cbr:CBG_25964"/>
<organism evidence="2 3">
    <name type="scientific">Caenorhabditis briggsae</name>
    <dbReference type="NCBI Taxonomy" id="6238"/>
    <lineage>
        <taxon>Eukaryota</taxon>
        <taxon>Metazoa</taxon>
        <taxon>Ecdysozoa</taxon>
        <taxon>Nematoda</taxon>
        <taxon>Chromadorea</taxon>
        <taxon>Rhabditida</taxon>
        <taxon>Rhabditina</taxon>
        <taxon>Rhabditomorpha</taxon>
        <taxon>Rhabditoidea</taxon>
        <taxon>Rhabditidae</taxon>
        <taxon>Peloderinae</taxon>
        <taxon>Caenorhabditis</taxon>
    </lineage>
</organism>
<dbReference type="InParanoid" id="B6IKR4"/>
<keyword evidence="3" id="KW-1185">Reference proteome</keyword>
<sequence>MPGLQENKRWKRNAGDRSRRSHTGNYRNLTIVLFSDLLFRFSCVFRQCSMPKRFYFLTCLGEINRKLAETQLKTRK</sequence>
<dbReference type="HOGENOM" id="CLU_2656676_0_0_1"/>
<dbReference type="AlphaFoldDB" id="B6IKR4"/>
<proteinExistence type="predicted"/>